<protein>
    <recommendedName>
        <fullName evidence="11">O-methylsterigmatocystin oxidoreductase</fullName>
    </recommendedName>
</protein>
<sequence length="477" mass="53329">MTFILLFAGPLLLLALYVINEVVLKRGKSRLPLPPGPKGLPLVGNVKDLPSPGAKEYLHWLRLKDAYGPISSITVLGQTIVVIHDKHMAAELMEKRATIHSGRPVMPFGNSCGWKEVMGAQQNNASSKEQRKHIFQQVGTKNMVAKYWPLQEGVVAFVPGKWVVDLIPALEYLTEWFPGTGWKQIAKSWNKTMTDTIDIPFEYAKLPRDNNNEPSFVAKAFAQRDGEKGGPSATDIERIKLAAVSLYTGDTTVSTMQSFFLAMAMHPKVQAKAHAEIDSVIGPNPTRLPTFADRVNLPCISAIVEEAQRWHPVAPMGLPHATDQEDSIAGYRIPKGAVLQPAIWWYTRDETVYHDPETFKPERFAAPYNEPYATSVTFGFGRRRCPGHLFADASLFMIIVQSLAVFDVEPGVDSEGKEVELTHGFREGVIGRPTPFEVRLLRRSEVHEKLIESNVERYGWEESGAEVIKKMMAERTR</sequence>
<evidence type="ECO:0000256" key="2">
    <source>
        <dbReference type="ARBA" id="ARBA00010617"/>
    </source>
</evidence>
<name>A0ABR3RJV3_9PLEO</name>
<evidence type="ECO:0008006" key="11">
    <source>
        <dbReference type="Google" id="ProtNLM"/>
    </source>
</evidence>
<accession>A0ABR3RJV3</accession>
<comment type="similarity">
    <text evidence="2 8">Belongs to the cytochrome P450 family.</text>
</comment>
<keyword evidence="10" id="KW-1185">Reference proteome</keyword>
<dbReference type="PANTHER" id="PTHR46300:SF7">
    <property type="entry name" value="P450, PUTATIVE (EUROFUNG)-RELATED"/>
    <property type="match status" value="1"/>
</dbReference>
<comment type="caution">
    <text evidence="9">The sequence shown here is derived from an EMBL/GenBank/DDBJ whole genome shotgun (WGS) entry which is preliminary data.</text>
</comment>
<keyword evidence="5 8" id="KW-0560">Oxidoreductase</keyword>
<dbReference type="SUPFAM" id="SSF48264">
    <property type="entry name" value="Cytochrome P450"/>
    <property type="match status" value="1"/>
</dbReference>
<dbReference type="PRINTS" id="PR00385">
    <property type="entry name" value="P450"/>
</dbReference>
<gene>
    <name evidence="9" type="ORF">SLS59_003928</name>
</gene>
<keyword evidence="6 8" id="KW-0408">Iron</keyword>
<dbReference type="PRINTS" id="PR00463">
    <property type="entry name" value="EP450I"/>
</dbReference>
<keyword evidence="7 8" id="KW-0503">Monooxygenase</keyword>
<dbReference type="PANTHER" id="PTHR46300">
    <property type="entry name" value="P450, PUTATIVE (EUROFUNG)-RELATED-RELATED"/>
    <property type="match status" value="1"/>
</dbReference>
<dbReference type="EMBL" id="JAKIXB020000010">
    <property type="protein sequence ID" value="KAL1604733.1"/>
    <property type="molecule type" value="Genomic_DNA"/>
</dbReference>
<dbReference type="InterPro" id="IPR001128">
    <property type="entry name" value="Cyt_P450"/>
</dbReference>
<evidence type="ECO:0000256" key="4">
    <source>
        <dbReference type="ARBA" id="ARBA00022723"/>
    </source>
</evidence>
<evidence type="ECO:0000256" key="7">
    <source>
        <dbReference type="ARBA" id="ARBA00023033"/>
    </source>
</evidence>
<dbReference type="InterPro" id="IPR002401">
    <property type="entry name" value="Cyt_P450_E_grp-I"/>
</dbReference>
<comment type="cofactor">
    <cofactor evidence="1">
        <name>heme</name>
        <dbReference type="ChEBI" id="CHEBI:30413"/>
    </cofactor>
</comment>
<evidence type="ECO:0000256" key="3">
    <source>
        <dbReference type="ARBA" id="ARBA00022617"/>
    </source>
</evidence>
<reference evidence="9 10" key="1">
    <citation type="submission" date="2024-02" db="EMBL/GenBank/DDBJ databases">
        <title>De novo assembly and annotation of 12 fungi associated with fruit tree decline syndrome in Ontario, Canada.</title>
        <authorList>
            <person name="Sulman M."/>
            <person name="Ellouze W."/>
            <person name="Ilyukhin E."/>
        </authorList>
    </citation>
    <scope>NUCLEOTIDE SEQUENCE [LARGE SCALE GENOMIC DNA]</scope>
    <source>
        <strain evidence="9 10">M97-236</strain>
    </source>
</reference>
<keyword evidence="4 8" id="KW-0479">Metal-binding</keyword>
<evidence type="ECO:0000256" key="5">
    <source>
        <dbReference type="ARBA" id="ARBA00023002"/>
    </source>
</evidence>
<dbReference type="InterPro" id="IPR050364">
    <property type="entry name" value="Cytochrome_P450_fung"/>
</dbReference>
<dbReference type="InterPro" id="IPR036396">
    <property type="entry name" value="Cyt_P450_sf"/>
</dbReference>
<dbReference type="InterPro" id="IPR017972">
    <property type="entry name" value="Cyt_P450_CS"/>
</dbReference>
<evidence type="ECO:0000313" key="9">
    <source>
        <dbReference type="EMBL" id="KAL1604733.1"/>
    </source>
</evidence>
<dbReference type="Gene3D" id="1.10.630.10">
    <property type="entry name" value="Cytochrome P450"/>
    <property type="match status" value="2"/>
</dbReference>
<organism evidence="9 10">
    <name type="scientific">Nothophoma quercina</name>
    <dbReference type="NCBI Taxonomy" id="749835"/>
    <lineage>
        <taxon>Eukaryota</taxon>
        <taxon>Fungi</taxon>
        <taxon>Dikarya</taxon>
        <taxon>Ascomycota</taxon>
        <taxon>Pezizomycotina</taxon>
        <taxon>Dothideomycetes</taxon>
        <taxon>Pleosporomycetidae</taxon>
        <taxon>Pleosporales</taxon>
        <taxon>Pleosporineae</taxon>
        <taxon>Didymellaceae</taxon>
        <taxon>Nothophoma</taxon>
    </lineage>
</organism>
<evidence type="ECO:0000256" key="8">
    <source>
        <dbReference type="RuleBase" id="RU000461"/>
    </source>
</evidence>
<evidence type="ECO:0000256" key="1">
    <source>
        <dbReference type="ARBA" id="ARBA00001971"/>
    </source>
</evidence>
<keyword evidence="3 8" id="KW-0349">Heme</keyword>
<evidence type="ECO:0000313" key="10">
    <source>
        <dbReference type="Proteomes" id="UP001521222"/>
    </source>
</evidence>
<dbReference type="Pfam" id="PF00067">
    <property type="entry name" value="p450"/>
    <property type="match status" value="2"/>
</dbReference>
<evidence type="ECO:0000256" key="6">
    <source>
        <dbReference type="ARBA" id="ARBA00023004"/>
    </source>
</evidence>
<proteinExistence type="inferred from homology"/>
<dbReference type="PROSITE" id="PS00086">
    <property type="entry name" value="CYTOCHROME_P450"/>
    <property type="match status" value="1"/>
</dbReference>
<dbReference type="CDD" id="cd11065">
    <property type="entry name" value="CYP64-like"/>
    <property type="match status" value="1"/>
</dbReference>
<dbReference type="Proteomes" id="UP001521222">
    <property type="component" value="Unassembled WGS sequence"/>
</dbReference>